<reference evidence="6 7" key="1">
    <citation type="submission" date="2018-10" db="EMBL/GenBank/DDBJ databases">
        <title>Draft genome sequence of the microsporidian Tubulinosema ratisbonensis.</title>
        <authorList>
            <person name="Polonais V."/>
            <person name="Peyretaillade E."/>
            <person name="Niehus S."/>
            <person name="Wawrzyniak I."/>
            <person name="Franchet A."/>
            <person name="Gaspin C."/>
            <person name="Reichstadt M."/>
            <person name="Belser C."/>
            <person name="Labadie K."/>
            <person name="Delbac F."/>
            <person name="Ferrandon D."/>
        </authorList>
    </citation>
    <scope>NUCLEOTIDE SEQUENCE [LARGE SCALE GENOMIC DNA]</scope>
    <source>
        <strain evidence="6 7">Franzen</strain>
    </source>
</reference>
<feature type="region of interest" description="Disordered" evidence="4">
    <location>
        <begin position="1"/>
        <end position="20"/>
    </location>
</feature>
<dbReference type="EMBL" id="RCSS01000060">
    <property type="protein sequence ID" value="RVD93262.1"/>
    <property type="molecule type" value="Genomic_DNA"/>
</dbReference>
<keyword evidence="7" id="KW-1185">Reference proteome</keyword>
<protein>
    <submittedName>
        <fullName evidence="6">Transcriptional regulation complex subunit not5</fullName>
    </submittedName>
</protein>
<dbReference type="VEuPathDB" id="MicrosporidiaDB:TUBRATIS_002050"/>
<keyword evidence="3" id="KW-0804">Transcription</keyword>
<dbReference type="GO" id="GO:0000289">
    <property type="term" value="P:nuclear-transcribed mRNA poly(A) tail shortening"/>
    <property type="evidence" value="ECO:0007669"/>
    <property type="project" value="UniProtKB-ARBA"/>
</dbReference>
<accession>A0A437AQ94</accession>
<dbReference type="PANTHER" id="PTHR23326">
    <property type="entry name" value="CCR4 NOT-RELATED"/>
    <property type="match status" value="1"/>
</dbReference>
<evidence type="ECO:0000313" key="6">
    <source>
        <dbReference type="EMBL" id="RVD93262.1"/>
    </source>
</evidence>
<dbReference type="InterPro" id="IPR040168">
    <property type="entry name" value="Not2/3/5"/>
</dbReference>
<keyword evidence="2" id="KW-0805">Transcription regulation</keyword>
<dbReference type="InterPro" id="IPR038635">
    <property type="entry name" value="CCR4-NOT_su2/3/5_C_sf"/>
</dbReference>
<evidence type="ECO:0000259" key="5">
    <source>
        <dbReference type="Pfam" id="PF04153"/>
    </source>
</evidence>
<dbReference type="GO" id="GO:0030015">
    <property type="term" value="C:CCR4-NOT core complex"/>
    <property type="evidence" value="ECO:0007669"/>
    <property type="project" value="InterPro"/>
</dbReference>
<evidence type="ECO:0000256" key="1">
    <source>
        <dbReference type="ARBA" id="ARBA00007682"/>
    </source>
</evidence>
<dbReference type="Pfam" id="PF04153">
    <property type="entry name" value="NOT2_3_5_C"/>
    <property type="match status" value="1"/>
</dbReference>
<dbReference type="AlphaFoldDB" id="A0A437AQ94"/>
<evidence type="ECO:0000256" key="3">
    <source>
        <dbReference type="ARBA" id="ARBA00023163"/>
    </source>
</evidence>
<dbReference type="STRING" id="291195.A0A437AQ94"/>
<dbReference type="OrthoDB" id="293823at2759"/>
<dbReference type="Gene3D" id="2.30.30.1020">
    <property type="entry name" value="CCR4-NOT complex subunit 2/3/5, C-terminal domain"/>
    <property type="match status" value="1"/>
</dbReference>
<comment type="similarity">
    <text evidence="1">Belongs to the CNOT2/3/5 family.</text>
</comment>
<organism evidence="6 7">
    <name type="scientific">Tubulinosema ratisbonensis</name>
    <dbReference type="NCBI Taxonomy" id="291195"/>
    <lineage>
        <taxon>Eukaryota</taxon>
        <taxon>Fungi</taxon>
        <taxon>Fungi incertae sedis</taxon>
        <taxon>Microsporidia</taxon>
        <taxon>Tubulinosematoidea</taxon>
        <taxon>Tubulinosematidae</taxon>
        <taxon>Tubulinosema</taxon>
    </lineage>
</organism>
<comment type="caution">
    <text evidence="6">The sequence shown here is derived from an EMBL/GenBank/DDBJ whole genome shotgun (WGS) entry which is preliminary data.</text>
</comment>
<evidence type="ECO:0000256" key="2">
    <source>
        <dbReference type="ARBA" id="ARBA00023015"/>
    </source>
</evidence>
<evidence type="ECO:0000256" key="4">
    <source>
        <dbReference type="SAM" id="MobiDB-lite"/>
    </source>
</evidence>
<gene>
    <name evidence="6" type="ORF">TUBRATIS_002050</name>
</gene>
<feature type="domain" description="NOT2/NOT3/NOT5 C-terminal" evidence="5">
    <location>
        <begin position="93"/>
        <end position="198"/>
    </location>
</feature>
<proteinExistence type="inferred from homology"/>
<evidence type="ECO:0000313" key="7">
    <source>
        <dbReference type="Proteomes" id="UP000282876"/>
    </source>
</evidence>
<name>A0A437AQ94_9MICR</name>
<dbReference type="Proteomes" id="UP000282876">
    <property type="component" value="Unassembled WGS sequence"/>
</dbReference>
<dbReference type="InterPro" id="IPR007282">
    <property type="entry name" value="NOT2/3/5_C"/>
</dbReference>
<sequence>MKKDEKDNQPLSPAQVWKNASKLLKQKKPPAGKEQKKPSDYSYLNTLLTYQSKKIEEFQSEELFFYNKKEQIDNALRFYDTVYEEFCPKEKIINFPTYFPTEKLVNFELEEIYFRLDLDTLFYIFYTQVNTIYQYYAIKALKQRSWRFHSKYATWFQRLEEPRYITEDYEQGSYLFFDYDTTWQIRKKCDFTFEYKYLENTEF</sequence>
<dbReference type="GO" id="GO:0006355">
    <property type="term" value="P:regulation of DNA-templated transcription"/>
    <property type="evidence" value="ECO:0007669"/>
    <property type="project" value="InterPro"/>
</dbReference>